<comment type="caution">
    <text evidence="2">The sequence shown here is derived from an EMBL/GenBank/DDBJ whole genome shotgun (WGS) entry which is preliminary data.</text>
</comment>
<proteinExistence type="predicted"/>
<organism evidence="2 3">
    <name type="scientific">Ignelater luminosus</name>
    <name type="common">Cucubano</name>
    <name type="synonym">Pyrophorus luminosus</name>
    <dbReference type="NCBI Taxonomy" id="2038154"/>
    <lineage>
        <taxon>Eukaryota</taxon>
        <taxon>Metazoa</taxon>
        <taxon>Ecdysozoa</taxon>
        <taxon>Arthropoda</taxon>
        <taxon>Hexapoda</taxon>
        <taxon>Insecta</taxon>
        <taxon>Pterygota</taxon>
        <taxon>Neoptera</taxon>
        <taxon>Endopterygota</taxon>
        <taxon>Coleoptera</taxon>
        <taxon>Polyphaga</taxon>
        <taxon>Elateriformia</taxon>
        <taxon>Elateroidea</taxon>
        <taxon>Elateridae</taxon>
        <taxon>Agrypninae</taxon>
        <taxon>Pyrophorini</taxon>
        <taxon>Ignelater</taxon>
    </lineage>
</organism>
<keyword evidence="3" id="KW-1185">Reference proteome</keyword>
<feature type="region of interest" description="Disordered" evidence="1">
    <location>
        <begin position="78"/>
        <end position="124"/>
    </location>
</feature>
<dbReference type="EMBL" id="VTPC01090644">
    <property type="protein sequence ID" value="KAF2882197.1"/>
    <property type="molecule type" value="Genomic_DNA"/>
</dbReference>
<accession>A0A8K0CBH1</accession>
<feature type="compositionally biased region" description="Basic and acidic residues" evidence="1">
    <location>
        <begin position="78"/>
        <end position="89"/>
    </location>
</feature>
<dbReference type="AlphaFoldDB" id="A0A8K0CBH1"/>
<name>A0A8K0CBH1_IGNLU</name>
<gene>
    <name evidence="2" type="ORF">ILUMI_23977</name>
</gene>
<evidence type="ECO:0000256" key="1">
    <source>
        <dbReference type="SAM" id="MobiDB-lite"/>
    </source>
</evidence>
<evidence type="ECO:0000313" key="2">
    <source>
        <dbReference type="EMBL" id="KAF2882197.1"/>
    </source>
</evidence>
<dbReference type="OrthoDB" id="6754206at2759"/>
<reference evidence="2" key="1">
    <citation type="submission" date="2019-08" db="EMBL/GenBank/DDBJ databases">
        <title>The genome of the North American firefly Photinus pyralis.</title>
        <authorList>
            <consortium name="Photinus pyralis genome working group"/>
            <person name="Fallon T.R."/>
            <person name="Sander Lower S.E."/>
            <person name="Weng J.-K."/>
        </authorList>
    </citation>
    <scope>NUCLEOTIDE SEQUENCE</scope>
    <source>
        <strain evidence="2">TRF0915ILg1</strain>
        <tissue evidence="2">Whole body</tissue>
    </source>
</reference>
<evidence type="ECO:0000313" key="3">
    <source>
        <dbReference type="Proteomes" id="UP000801492"/>
    </source>
</evidence>
<dbReference type="Proteomes" id="UP000801492">
    <property type="component" value="Unassembled WGS sequence"/>
</dbReference>
<sequence length="141" mass="15993">MTSRLYNIKPAELQSPEVLPLGQNIADESRSETPSTIVALRQAVSAIPEQICPFPKTLPRKSSGRGRKPERCMIVTDTPEKQRIEEEKSKKTKSCPMKRNPKRAGEFSSSSSEDELSKDKVTQRVVWKKKTSHLSFHAKYH</sequence>
<protein>
    <submittedName>
        <fullName evidence="2">Uncharacterized protein</fullName>
    </submittedName>
</protein>